<organism evidence="2 3">
    <name type="scientific">Vicia faba</name>
    <name type="common">Broad bean</name>
    <name type="synonym">Faba vulgaris</name>
    <dbReference type="NCBI Taxonomy" id="3906"/>
    <lineage>
        <taxon>Eukaryota</taxon>
        <taxon>Viridiplantae</taxon>
        <taxon>Streptophyta</taxon>
        <taxon>Embryophyta</taxon>
        <taxon>Tracheophyta</taxon>
        <taxon>Spermatophyta</taxon>
        <taxon>Magnoliopsida</taxon>
        <taxon>eudicotyledons</taxon>
        <taxon>Gunneridae</taxon>
        <taxon>Pentapetalae</taxon>
        <taxon>rosids</taxon>
        <taxon>fabids</taxon>
        <taxon>Fabales</taxon>
        <taxon>Fabaceae</taxon>
        <taxon>Papilionoideae</taxon>
        <taxon>50 kb inversion clade</taxon>
        <taxon>NPAAA clade</taxon>
        <taxon>Hologalegina</taxon>
        <taxon>IRL clade</taxon>
        <taxon>Fabeae</taxon>
        <taxon>Vicia</taxon>
    </lineage>
</organism>
<proteinExistence type="predicted"/>
<keyword evidence="1" id="KW-0812">Transmembrane</keyword>
<accession>A0AAV1AQV1</accession>
<dbReference type="Proteomes" id="UP001157006">
    <property type="component" value="Chromosome 4"/>
</dbReference>
<sequence length="559" mass="65343">MLEGSEDHVTLLGSITGFDGYNKTLEVRHYDMRAITPHNYIDASYKPSLMEGNKGYPPLIRNKHGRKFDFVRFFDVCEEELLATKLDNVFLRNLELFINLPRFQRFQHKMLGEALKSKVGVGQKKKEFFKGDFKVRDERSYVVETMENFESSLIIPYHLLVFDQVDKDLDFGSLDLGLVAQLINRDITASSLSQWESSFSDDISDSFIVKDNLGLLMDCYEDVASKLWSREVMFGVDGGIQIRKKGFDLCLIQETKLQKVDEELVFEMWGGTDVKWYFKPSSGRLGEKDCSIFLSAFQRRVCESECVLEGFKYLCCECCLLMRGPDDGVVRGSLLPTLVGGDFNVVKYKDERISYSRYHNFRKIEEFNGFIEKMEGNVCNWDLRPFKFFSYWTEHEAFFSFVEAIWHMAFIEGKAIYSFKEKLKVLREKLRRWNMEIFGYLNLEEDEAFKALMLLILLWYGDIRRVILSYLVTHKRNKVSVWWKDVRSIVGWVVLLYVIDFLLFLDLLIPLALKVNDNGFWTNGSWEWRLNFRDSLIDDVDGESLADLLQFLGSIQGVR</sequence>
<feature type="transmembrane region" description="Helical" evidence="1">
    <location>
        <begin position="489"/>
        <end position="513"/>
    </location>
</feature>
<feature type="transmembrane region" description="Helical" evidence="1">
    <location>
        <begin position="448"/>
        <end position="468"/>
    </location>
</feature>
<dbReference type="SUPFAM" id="SSF56219">
    <property type="entry name" value="DNase I-like"/>
    <property type="match status" value="1"/>
</dbReference>
<evidence type="ECO:0000313" key="3">
    <source>
        <dbReference type="Proteomes" id="UP001157006"/>
    </source>
</evidence>
<keyword evidence="1" id="KW-0472">Membrane</keyword>
<gene>
    <name evidence="2" type="ORF">VFH_IV230360</name>
</gene>
<dbReference type="EMBL" id="OX451739">
    <property type="protein sequence ID" value="CAI8611460.1"/>
    <property type="molecule type" value="Genomic_DNA"/>
</dbReference>
<evidence type="ECO:0000313" key="2">
    <source>
        <dbReference type="EMBL" id="CAI8611460.1"/>
    </source>
</evidence>
<keyword evidence="1" id="KW-1133">Transmembrane helix</keyword>
<protein>
    <submittedName>
        <fullName evidence="2">Uncharacterized protein</fullName>
    </submittedName>
</protein>
<dbReference type="AlphaFoldDB" id="A0AAV1AQV1"/>
<reference evidence="2 3" key="1">
    <citation type="submission" date="2023-01" db="EMBL/GenBank/DDBJ databases">
        <authorList>
            <person name="Kreplak J."/>
        </authorList>
    </citation>
    <scope>NUCLEOTIDE SEQUENCE [LARGE SCALE GENOMIC DNA]</scope>
</reference>
<keyword evidence="3" id="KW-1185">Reference proteome</keyword>
<dbReference type="InterPro" id="IPR036691">
    <property type="entry name" value="Endo/exonu/phosph_ase_sf"/>
</dbReference>
<evidence type="ECO:0000256" key="1">
    <source>
        <dbReference type="SAM" id="Phobius"/>
    </source>
</evidence>
<name>A0AAV1AQV1_VICFA</name>